<dbReference type="AlphaFoldDB" id="A0A5B7FWJ2"/>
<protein>
    <submittedName>
        <fullName evidence="1">Uncharacterized protein</fullName>
    </submittedName>
</protein>
<sequence>MPAGGRVVGAAPEPHYHIYTPATLFPYGIQRQELLLLILSAGESTREGDFLVIAVSIHRNVSTCSVGRNDD</sequence>
<proteinExistence type="predicted"/>
<reference evidence="1 2" key="1">
    <citation type="submission" date="2019-05" db="EMBL/GenBank/DDBJ databases">
        <title>Another draft genome of Portunus trituberculatus and its Hox gene families provides insights of decapod evolution.</title>
        <authorList>
            <person name="Jeong J.-H."/>
            <person name="Song I."/>
            <person name="Kim S."/>
            <person name="Choi T."/>
            <person name="Kim D."/>
            <person name="Ryu S."/>
            <person name="Kim W."/>
        </authorList>
    </citation>
    <scope>NUCLEOTIDE SEQUENCE [LARGE SCALE GENOMIC DNA]</scope>
    <source>
        <tissue evidence="1">Muscle</tissue>
    </source>
</reference>
<name>A0A5B7FWJ2_PORTR</name>
<comment type="caution">
    <text evidence="1">The sequence shown here is derived from an EMBL/GenBank/DDBJ whole genome shotgun (WGS) entry which is preliminary data.</text>
</comment>
<dbReference type="EMBL" id="VSRR010008827">
    <property type="protein sequence ID" value="MPC49363.1"/>
    <property type="molecule type" value="Genomic_DNA"/>
</dbReference>
<gene>
    <name evidence="1" type="ORF">E2C01_043162</name>
</gene>
<accession>A0A5B7FWJ2</accession>
<evidence type="ECO:0000313" key="1">
    <source>
        <dbReference type="EMBL" id="MPC49363.1"/>
    </source>
</evidence>
<evidence type="ECO:0000313" key="2">
    <source>
        <dbReference type="Proteomes" id="UP000324222"/>
    </source>
</evidence>
<keyword evidence="2" id="KW-1185">Reference proteome</keyword>
<organism evidence="1 2">
    <name type="scientific">Portunus trituberculatus</name>
    <name type="common">Swimming crab</name>
    <name type="synonym">Neptunus trituberculatus</name>
    <dbReference type="NCBI Taxonomy" id="210409"/>
    <lineage>
        <taxon>Eukaryota</taxon>
        <taxon>Metazoa</taxon>
        <taxon>Ecdysozoa</taxon>
        <taxon>Arthropoda</taxon>
        <taxon>Crustacea</taxon>
        <taxon>Multicrustacea</taxon>
        <taxon>Malacostraca</taxon>
        <taxon>Eumalacostraca</taxon>
        <taxon>Eucarida</taxon>
        <taxon>Decapoda</taxon>
        <taxon>Pleocyemata</taxon>
        <taxon>Brachyura</taxon>
        <taxon>Eubrachyura</taxon>
        <taxon>Portunoidea</taxon>
        <taxon>Portunidae</taxon>
        <taxon>Portuninae</taxon>
        <taxon>Portunus</taxon>
    </lineage>
</organism>
<dbReference type="Proteomes" id="UP000324222">
    <property type="component" value="Unassembled WGS sequence"/>
</dbReference>